<proteinExistence type="predicted"/>
<gene>
    <name evidence="4" type="primary">rihA_17</name>
    <name evidence="4" type="ORF">SDC9_151396</name>
</gene>
<dbReference type="EMBL" id="VSSQ01050089">
    <property type="protein sequence ID" value="MPN04160.1"/>
    <property type="molecule type" value="Genomic_DNA"/>
</dbReference>
<dbReference type="AlphaFoldDB" id="A0A645ERY1"/>
<dbReference type="EC" id="3.2.-.-" evidence="4"/>
<dbReference type="Pfam" id="PF01156">
    <property type="entry name" value="IU_nuc_hydro"/>
    <property type="match status" value="1"/>
</dbReference>
<dbReference type="GO" id="GO:0005829">
    <property type="term" value="C:cytosol"/>
    <property type="evidence" value="ECO:0007669"/>
    <property type="project" value="TreeGrafter"/>
</dbReference>
<dbReference type="GO" id="GO:0006152">
    <property type="term" value="P:purine nucleoside catabolic process"/>
    <property type="evidence" value="ECO:0007669"/>
    <property type="project" value="TreeGrafter"/>
</dbReference>
<keyword evidence="2 4" id="KW-0326">Glycosidase</keyword>
<evidence type="ECO:0000256" key="1">
    <source>
        <dbReference type="ARBA" id="ARBA00022801"/>
    </source>
</evidence>
<dbReference type="InterPro" id="IPR036452">
    <property type="entry name" value="Ribo_hydro-like"/>
</dbReference>
<evidence type="ECO:0000259" key="3">
    <source>
        <dbReference type="Pfam" id="PF01156"/>
    </source>
</evidence>
<dbReference type="PANTHER" id="PTHR12304">
    <property type="entry name" value="INOSINE-URIDINE PREFERRING NUCLEOSIDE HYDROLASE"/>
    <property type="match status" value="1"/>
</dbReference>
<dbReference type="InterPro" id="IPR001910">
    <property type="entry name" value="Inosine/uridine_hydrolase_dom"/>
</dbReference>
<dbReference type="Gene3D" id="3.90.245.10">
    <property type="entry name" value="Ribonucleoside hydrolase-like"/>
    <property type="match status" value="1"/>
</dbReference>
<keyword evidence="1 4" id="KW-0378">Hydrolase</keyword>
<feature type="domain" description="Inosine/uridine-preferring nucleoside hydrolase" evidence="3">
    <location>
        <begin position="1"/>
        <end position="111"/>
    </location>
</feature>
<dbReference type="InterPro" id="IPR023186">
    <property type="entry name" value="IUNH"/>
</dbReference>
<reference evidence="4" key="1">
    <citation type="submission" date="2019-08" db="EMBL/GenBank/DDBJ databases">
        <authorList>
            <person name="Kucharzyk K."/>
            <person name="Murdoch R.W."/>
            <person name="Higgins S."/>
            <person name="Loffler F."/>
        </authorList>
    </citation>
    <scope>NUCLEOTIDE SEQUENCE</scope>
</reference>
<sequence>MNGLDVTHKAVMHEADIERFRGIGTVGGRLAAELLDFFKLYHQSGVVGIPLHDPCAIAYELRPDLFETMDCTLDTECASEFCDGTIIANMWPWDAPHPHKAVMGIDREGFIDLLCAAFERYPEEVPV</sequence>
<accession>A0A645ERY1</accession>
<protein>
    <submittedName>
        <fullName evidence="4">Pyrimidine-specific ribonucleoside hydrolase RihA</fullName>
        <ecNumber evidence="4">3.2.-.-</ecNumber>
    </submittedName>
</protein>
<evidence type="ECO:0000256" key="2">
    <source>
        <dbReference type="ARBA" id="ARBA00023295"/>
    </source>
</evidence>
<dbReference type="PANTHER" id="PTHR12304:SF4">
    <property type="entry name" value="URIDINE NUCLEOSIDASE"/>
    <property type="match status" value="1"/>
</dbReference>
<organism evidence="4">
    <name type="scientific">bioreactor metagenome</name>
    <dbReference type="NCBI Taxonomy" id="1076179"/>
    <lineage>
        <taxon>unclassified sequences</taxon>
        <taxon>metagenomes</taxon>
        <taxon>ecological metagenomes</taxon>
    </lineage>
</organism>
<evidence type="ECO:0000313" key="4">
    <source>
        <dbReference type="EMBL" id="MPN04160.1"/>
    </source>
</evidence>
<dbReference type="SUPFAM" id="SSF53590">
    <property type="entry name" value="Nucleoside hydrolase"/>
    <property type="match status" value="1"/>
</dbReference>
<name>A0A645ERY1_9ZZZZ</name>
<comment type="caution">
    <text evidence="4">The sequence shown here is derived from an EMBL/GenBank/DDBJ whole genome shotgun (WGS) entry which is preliminary data.</text>
</comment>
<dbReference type="GO" id="GO:0008477">
    <property type="term" value="F:purine nucleosidase activity"/>
    <property type="evidence" value="ECO:0007669"/>
    <property type="project" value="TreeGrafter"/>
</dbReference>